<dbReference type="Pfam" id="PF12719">
    <property type="entry name" value="Cnd3"/>
    <property type="match status" value="1"/>
</dbReference>
<comment type="subcellular location">
    <subcellularLocation>
        <location evidence="1">Chromosome</location>
    </subcellularLocation>
</comment>
<dbReference type="InterPro" id="IPR025977">
    <property type="entry name" value="Cnd3_C"/>
</dbReference>
<dbReference type="GO" id="GO:0000793">
    <property type="term" value="C:condensed chromosome"/>
    <property type="evidence" value="ECO:0007669"/>
    <property type="project" value="TreeGrafter"/>
</dbReference>
<dbReference type="AlphaFoldDB" id="A0A6J3KY91"/>
<reference evidence="11" key="1">
    <citation type="submission" date="2025-08" db="UniProtKB">
        <authorList>
            <consortium name="RefSeq"/>
        </authorList>
    </citation>
    <scope>IDENTIFICATION</scope>
    <source>
        <tissue evidence="11">Muscle</tissue>
    </source>
</reference>
<evidence type="ECO:0000256" key="7">
    <source>
        <dbReference type="ARBA" id="ARBA00023306"/>
    </source>
</evidence>
<accession>A0A6J3KY91</accession>
<dbReference type="InterPro" id="IPR011989">
    <property type="entry name" value="ARM-like"/>
</dbReference>
<protein>
    <submittedName>
        <fullName evidence="11">Condensin complex subunit 3</fullName>
    </submittedName>
</protein>
<dbReference type="InterPro" id="IPR027165">
    <property type="entry name" value="CND3"/>
</dbReference>
<evidence type="ECO:0000256" key="8">
    <source>
        <dbReference type="SAM" id="Coils"/>
    </source>
</evidence>
<feature type="coiled-coil region" evidence="8">
    <location>
        <begin position="473"/>
        <end position="528"/>
    </location>
</feature>
<dbReference type="PANTHER" id="PTHR14418:SF5">
    <property type="entry name" value="CONDENSIN COMPLEX SUBUNIT 3"/>
    <property type="match status" value="1"/>
</dbReference>
<keyword evidence="7" id="KW-0131">Cell cycle</keyword>
<dbReference type="GO" id="GO:0007076">
    <property type="term" value="P:mitotic chromosome condensation"/>
    <property type="evidence" value="ECO:0007669"/>
    <property type="project" value="InterPro"/>
</dbReference>
<evidence type="ECO:0000256" key="5">
    <source>
        <dbReference type="ARBA" id="ARBA00022776"/>
    </source>
</evidence>
<comment type="similarity">
    <text evidence="2">Belongs to the CND3 (condensin subunit 3) family.</text>
</comment>
<keyword evidence="5" id="KW-0498">Mitosis</keyword>
<dbReference type="PANTHER" id="PTHR14418">
    <property type="entry name" value="CONDENSIN COMPLEX SUBUNIT 3-RELATED"/>
    <property type="match status" value="1"/>
</dbReference>
<keyword evidence="3" id="KW-0158">Chromosome</keyword>
<dbReference type="CTD" id="36440"/>
<keyword evidence="6" id="KW-0226">DNA condensation</keyword>
<dbReference type="KEGG" id="bvk:117237166"/>
<organism evidence="10 11">
    <name type="scientific">Bombus vosnesenskii</name>
    <dbReference type="NCBI Taxonomy" id="207650"/>
    <lineage>
        <taxon>Eukaryota</taxon>
        <taxon>Metazoa</taxon>
        <taxon>Ecdysozoa</taxon>
        <taxon>Arthropoda</taxon>
        <taxon>Hexapoda</taxon>
        <taxon>Insecta</taxon>
        <taxon>Pterygota</taxon>
        <taxon>Neoptera</taxon>
        <taxon>Endopterygota</taxon>
        <taxon>Hymenoptera</taxon>
        <taxon>Apocrita</taxon>
        <taxon>Aculeata</taxon>
        <taxon>Apoidea</taxon>
        <taxon>Anthophila</taxon>
        <taxon>Apidae</taxon>
        <taxon>Bombus</taxon>
        <taxon>Pyrobombus</taxon>
    </lineage>
</organism>
<dbReference type="RefSeq" id="XP_033356774.1">
    <property type="nucleotide sequence ID" value="XM_033500883.1"/>
</dbReference>
<name>A0A6J3KY91_9HYME</name>
<dbReference type="SUPFAM" id="SSF48371">
    <property type="entry name" value="ARM repeat"/>
    <property type="match status" value="1"/>
</dbReference>
<keyword evidence="8" id="KW-0175">Coiled coil</keyword>
<evidence type="ECO:0000256" key="2">
    <source>
        <dbReference type="ARBA" id="ARBA00006533"/>
    </source>
</evidence>
<dbReference type="GO" id="GO:0005737">
    <property type="term" value="C:cytoplasm"/>
    <property type="evidence" value="ECO:0007669"/>
    <property type="project" value="TreeGrafter"/>
</dbReference>
<keyword evidence="4" id="KW-0132">Cell division</keyword>
<evidence type="ECO:0000259" key="9">
    <source>
        <dbReference type="Pfam" id="PF12719"/>
    </source>
</evidence>
<evidence type="ECO:0000256" key="6">
    <source>
        <dbReference type="ARBA" id="ARBA00023067"/>
    </source>
</evidence>
<keyword evidence="10" id="KW-1185">Reference proteome</keyword>
<dbReference type="Proteomes" id="UP000504631">
    <property type="component" value="Unplaced"/>
</dbReference>
<proteinExistence type="inferred from homology"/>
<dbReference type="Gene3D" id="1.25.10.10">
    <property type="entry name" value="Leucine-rich Repeat Variant"/>
    <property type="match status" value="1"/>
</dbReference>
<evidence type="ECO:0000256" key="1">
    <source>
        <dbReference type="ARBA" id="ARBA00004286"/>
    </source>
</evidence>
<evidence type="ECO:0000256" key="4">
    <source>
        <dbReference type="ARBA" id="ARBA00022618"/>
    </source>
</evidence>
<sequence length="911" mass="104220">MERNTNNYIKEIFHSVQFNKTCHQSNLKKLKKCYEQTNESDFWNYFISCFKVPLTFAQRYPRVENTLEFVAKFAASLYSAINDNESEEPMCPFLSNLFEFLLTNHSAKDIGVRFRVCHFLNMLLNSMGDQAFIDDAVCDKITASMMDRLLDRSPKVRAQAIFALHRLQDPTDEQCPVIKMYIFHASKDPNAMVRKAALMSMGKNQSTLQVALRRTRDVDEAVRKMAYEFISKVTVRSLTITQRDQLLNDGLKDRSDIIKRTVQNVLLPSWLRHFNGKFISLITALDAEIGTDVSVLALDSLFKNTALNTLIEQLPIDKETKLIPVNKLGSETALYWRCLVKYVQRESCTEELETILPELSMFCNYISNFLTAISTQQTETWVNHMQKFVLLQLFEIVTTYDLSDEVGRKKLNELIRNILMGNYWTEKLVECAVTHLKNVIPDVNSRLDTLANIISEIRLPLKETITQTQITEEQQHEINLKRAKLKVKLLELKEEEYQAIQDKQYLKADGLKNQINELNKEIVKLSEKPQVTQTIVNEEIKEKSDSATMIKCLTIICTMMQSVTSLTPTLKSLMQIALDSLDHPDDKVHILALKAVSVCCILDRELAKQHIMMLFLQFSLEQENPDIWIVALKGIFDLLLLYGLEHFDILENVPDNTGSKSEKSRTKLFTDTDTEVSVASLRKSEAERGNCNFIKIIAGLLDNANQGLRTVAAEGLCKLLLHRRITSSSLLSRLIILCYNPVNDSDFYLRQCLTGFFDNFVTFVPDAHMLLEEAYLPTLQILCNAPDISPLQEIDPYEVSGFILNLTRLETRKPGGENFCAHNSLVFSILAEVLNTESNIDKETLIKSLKDLHLELDDNTSKKNLQEAIDKVMEMVVSDKRLVRYVELFTKKLNAPNATNVAEDEDTEADE</sequence>
<gene>
    <name evidence="11" type="primary">LOC117237166</name>
</gene>
<dbReference type="InterPro" id="IPR016024">
    <property type="entry name" value="ARM-type_fold"/>
</dbReference>
<dbReference type="GeneID" id="117237166"/>
<dbReference type="GO" id="GO:0051301">
    <property type="term" value="P:cell division"/>
    <property type="evidence" value="ECO:0007669"/>
    <property type="project" value="UniProtKB-KW"/>
</dbReference>
<dbReference type="GO" id="GO:0000796">
    <property type="term" value="C:condensin complex"/>
    <property type="evidence" value="ECO:0007669"/>
    <property type="project" value="InterPro"/>
</dbReference>
<feature type="domain" description="Nuclear condensin complex subunit 3 C-terminal" evidence="9">
    <location>
        <begin position="551"/>
        <end position="854"/>
    </location>
</feature>
<evidence type="ECO:0000313" key="11">
    <source>
        <dbReference type="RefSeq" id="XP_033356774.1"/>
    </source>
</evidence>
<evidence type="ECO:0000313" key="10">
    <source>
        <dbReference type="Proteomes" id="UP000504631"/>
    </source>
</evidence>
<evidence type="ECO:0000256" key="3">
    <source>
        <dbReference type="ARBA" id="ARBA00022454"/>
    </source>
</evidence>